<evidence type="ECO:0000256" key="2">
    <source>
        <dbReference type="ARBA" id="ARBA00022692"/>
    </source>
</evidence>
<keyword evidence="8" id="KW-1185">Reference proteome</keyword>
<keyword evidence="2 5" id="KW-0812">Transmembrane</keyword>
<dbReference type="EMBL" id="FRCK01000002">
    <property type="protein sequence ID" value="SHL97430.1"/>
    <property type="molecule type" value="Genomic_DNA"/>
</dbReference>
<dbReference type="InterPro" id="IPR007016">
    <property type="entry name" value="O-antigen_ligase-rel_domated"/>
</dbReference>
<evidence type="ECO:0000259" key="6">
    <source>
        <dbReference type="Pfam" id="PF04932"/>
    </source>
</evidence>
<evidence type="ECO:0000256" key="1">
    <source>
        <dbReference type="ARBA" id="ARBA00004141"/>
    </source>
</evidence>
<feature type="domain" description="O-antigen ligase-related" evidence="6">
    <location>
        <begin position="249"/>
        <end position="393"/>
    </location>
</feature>
<dbReference type="OrthoDB" id="871774at2"/>
<dbReference type="AlphaFoldDB" id="A0A1M7F0A3"/>
<feature type="transmembrane region" description="Helical" evidence="5">
    <location>
        <begin position="415"/>
        <end position="436"/>
    </location>
</feature>
<feature type="transmembrane region" description="Helical" evidence="5">
    <location>
        <begin position="76"/>
        <end position="99"/>
    </location>
</feature>
<evidence type="ECO:0000313" key="7">
    <source>
        <dbReference type="EMBL" id="SHL97430.1"/>
    </source>
</evidence>
<reference evidence="8" key="1">
    <citation type="submission" date="2016-11" db="EMBL/GenBank/DDBJ databases">
        <authorList>
            <person name="Varghese N."/>
            <person name="Submissions S."/>
        </authorList>
    </citation>
    <scope>NUCLEOTIDE SEQUENCE [LARGE SCALE GENOMIC DNA]</scope>
    <source>
        <strain evidence="8">DSM 6637</strain>
    </source>
</reference>
<dbReference type="RefSeq" id="WP_073063352.1">
    <property type="nucleotide sequence ID" value="NZ_FRCK01000002.1"/>
</dbReference>
<sequence>MTGARHPGQALAVAGAAAAAGLATLAAALAASPVLALGVPLALVGAVVLLAQPFLGIAALVFLGHLDSIEKLLFGFLPLSGFKALTAATLAAALLTAARRRDWIAGALRDPVVTCALLFGLLGTVSFLLADERAVALSEMRKLASLITLLLLVVALVDTPRRLAAMMWILIASSLVSALILIADILLGTHLLATSEAATTAQSSEGFVRSSGASDQNPTTAASMLLVGVVMALVHAVETPRLRLAMLAAAALGTAALVMSFARSAAIAYAVAAPWLGWRHRNARMAPLAGFGILVAGLAALPFVPAEYWKRLGTIFGAGGDWTLGRRLSYNLIGMRLFAESPLFGIGPGNFAERFADPEFRYFPGRTLLGRELHNMYLSVLAQYGLAGAAAFCGMLGAALAALRRVRRAPANPAMRVWAGALGLGLVAYLIASLFLPNEYTKYTWVLSGLAAALARVNRQELAR</sequence>
<dbReference type="STRING" id="53463.SAMN05444389_102447"/>
<protein>
    <submittedName>
        <fullName evidence="7">O-antigen ligase</fullName>
    </submittedName>
</protein>
<accession>A0A1M7F0A3</accession>
<feature type="transmembrane region" description="Helical" evidence="5">
    <location>
        <begin position="249"/>
        <end position="273"/>
    </location>
</feature>
<feature type="transmembrane region" description="Helical" evidence="5">
    <location>
        <begin position="40"/>
        <end position="64"/>
    </location>
</feature>
<feature type="transmembrane region" description="Helical" evidence="5">
    <location>
        <begin position="285"/>
        <end position="304"/>
    </location>
</feature>
<feature type="transmembrane region" description="Helical" evidence="5">
    <location>
        <begin position="111"/>
        <end position="130"/>
    </location>
</feature>
<dbReference type="GO" id="GO:0016874">
    <property type="term" value="F:ligase activity"/>
    <property type="evidence" value="ECO:0007669"/>
    <property type="project" value="UniProtKB-KW"/>
</dbReference>
<keyword evidence="7" id="KW-0436">Ligase</keyword>
<comment type="subcellular location">
    <subcellularLocation>
        <location evidence="1">Membrane</location>
        <topology evidence="1">Multi-pass membrane protein</topology>
    </subcellularLocation>
</comment>
<feature type="transmembrane region" description="Helical" evidence="5">
    <location>
        <begin position="219"/>
        <end position="237"/>
    </location>
</feature>
<feature type="transmembrane region" description="Helical" evidence="5">
    <location>
        <begin position="381"/>
        <end position="403"/>
    </location>
</feature>
<dbReference type="InterPro" id="IPR051533">
    <property type="entry name" value="WaaL-like"/>
</dbReference>
<keyword evidence="4 5" id="KW-0472">Membrane</keyword>
<evidence type="ECO:0000256" key="4">
    <source>
        <dbReference type="ARBA" id="ARBA00023136"/>
    </source>
</evidence>
<evidence type="ECO:0000256" key="5">
    <source>
        <dbReference type="SAM" id="Phobius"/>
    </source>
</evidence>
<feature type="transmembrane region" description="Helical" evidence="5">
    <location>
        <begin position="142"/>
        <end position="159"/>
    </location>
</feature>
<organism evidence="7 8">
    <name type="scientific">Paracoccus solventivorans</name>
    <dbReference type="NCBI Taxonomy" id="53463"/>
    <lineage>
        <taxon>Bacteria</taxon>
        <taxon>Pseudomonadati</taxon>
        <taxon>Pseudomonadota</taxon>
        <taxon>Alphaproteobacteria</taxon>
        <taxon>Rhodobacterales</taxon>
        <taxon>Paracoccaceae</taxon>
        <taxon>Paracoccus</taxon>
    </lineage>
</organism>
<proteinExistence type="predicted"/>
<name>A0A1M7F0A3_9RHOB</name>
<keyword evidence="3 5" id="KW-1133">Transmembrane helix</keyword>
<dbReference type="Pfam" id="PF04932">
    <property type="entry name" value="Wzy_C"/>
    <property type="match status" value="1"/>
</dbReference>
<gene>
    <name evidence="7" type="ORF">SAMN05444389_102447</name>
</gene>
<dbReference type="PANTHER" id="PTHR37422">
    <property type="entry name" value="TEICHURONIC ACID BIOSYNTHESIS PROTEIN TUAE"/>
    <property type="match status" value="1"/>
</dbReference>
<dbReference type="Proteomes" id="UP000184444">
    <property type="component" value="Unassembled WGS sequence"/>
</dbReference>
<dbReference type="PANTHER" id="PTHR37422:SF13">
    <property type="entry name" value="LIPOPOLYSACCHARIDE BIOSYNTHESIS PROTEIN PA4999-RELATED"/>
    <property type="match status" value="1"/>
</dbReference>
<evidence type="ECO:0000313" key="8">
    <source>
        <dbReference type="Proteomes" id="UP000184444"/>
    </source>
</evidence>
<dbReference type="GO" id="GO:0016020">
    <property type="term" value="C:membrane"/>
    <property type="evidence" value="ECO:0007669"/>
    <property type="project" value="UniProtKB-SubCell"/>
</dbReference>
<evidence type="ECO:0000256" key="3">
    <source>
        <dbReference type="ARBA" id="ARBA00022989"/>
    </source>
</evidence>
<feature type="transmembrane region" description="Helical" evidence="5">
    <location>
        <begin position="165"/>
        <end position="187"/>
    </location>
</feature>